<dbReference type="SUPFAM" id="SSF53697">
    <property type="entry name" value="SIS domain"/>
    <property type="match status" value="1"/>
</dbReference>
<keyword evidence="4 8" id="KW-0312">Gluconeogenesis</keyword>
<evidence type="ECO:0000313" key="10">
    <source>
        <dbReference type="Proteomes" id="UP001240643"/>
    </source>
</evidence>
<dbReference type="GO" id="GO:0004347">
    <property type="term" value="F:glucose-6-phosphate isomerase activity"/>
    <property type="evidence" value="ECO:0007669"/>
    <property type="project" value="UniProtKB-EC"/>
</dbReference>
<dbReference type="Gene3D" id="3.40.50.10490">
    <property type="entry name" value="Glucose-6-phosphate isomerase like protein, domain 1"/>
    <property type="match status" value="2"/>
</dbReference>
<dbReference type="PROSITE" id="PS00174">
    <property type="entry name" value="P_GLUCOSE_ISOMERASE_2"/>
    <property type="match status" value="1"/>
</dbReference>
<gene>
    <name evidence="9" type="ORF">J2Z62_000091</name>
</gene>
<dbReference type="PROSITE" id="PS51463">
    <property type="entry name" value="P_GLUCOSE_ISOMERASE_3"/>
    <property type="match status" value="1"/>
</dbReference>
<evidence type="ECO:0000256" key="3">
    <source>
        <dbReference type="ARBA" id="ARBA00011952"/>
    </source>
</evidence>
<comment type="catalytic activity">
    <reaction evidence="7 8">
        <text>alpha-D-glucose 6-phosphate = beta-D-fructose 6-phosphate</text>
        <dbReference type="Rhea" id="RHEA:11816"/>
        <dbReference type="ChEBI" id="CHEBI:57634"/>
        <dbReference type="ChEBI" id="CHEBI:58225"/>
        <dbReference type="EC" id="5.3.1.9"/>
    </reaction>
</comment>
<evidence type="ECO:0000256" key="7">
    <source>
        <dbReference type="ARBA" id="ARBA00029321"/>
    </source>
</evidence>
<organism evidence="9 10">
    <name type="scientific">Mycoplasmoides fastidiosum</name>
    <dbReference type="NCBI Taxonomy" id="92758"/>
    <lineage>
        <taxon>Bacteria</taxon>
        <taxon>Bacillati</taxon>
        <taxon>Mycoplasmatota</taxon>
        <taxon>Mycoplasmoidales</taxon>
        <taxon>Mycoplasmoidaceae</taxon>
        <taxon>Mycoplasmoides</taxon>
    </lineage>
</organism>
<keyword evidence="6 8" id="KW-0413">Isomerase</keyword>
<evidence type="ECO:0000256" key="6">
    <source>
        <dbReference type="ARBA" id="ARBA00023235"/>
    </source>
</evidence>
<evidence type="ECO:0000256" key="5">
    <source>
        <dbReference type="ARBA" id="ARBA00023152"/>
    </source>
</evidence>
<evidence type="ECO:0000313" key="9">
    <source>
        <dbReference type="EMBL" id="MDQ0513653.1"/>
    </source>
</evidence>
<dbReference type="CDD" id="cd05015">
    <property type="entry name" value="SIS_PGI_1"/>
    <property type="match status" value="1"/>
</dbReference>
<dbReference type="InterPro" id="IPR035482">
    <property type="entry name" value="SIS_PGI_2"/>
</dbReference>
<evidence type="ECO:0000256" key="1">
    <source>
        <dbReference type="ARBA" id="ARBA00004926"/>
    </source>
</evidence>
<evidence type="ECO:0000256" key="2">
    <source>
        <dbReference type="ARBA" id="ARBA00006604"/>
    </source>
</evidence>
<dbReference type="InterPro" id="IPR035476">
    <property type="entry name" value="SIS_PGI_1"/>
</dbReference>
<dbReference type="EMBL" id="JAUSWO010000001">
    <property type="protein sequence ID" value="MDQ0513653.1"/>
    <property type="molecule type" value="Genomic_DNA"/>
</dbReference>
<dbReference type="PANTHER" id="PTHR11469">
    <property type="entry name" value="GLUCOSE-6-PHOSPHATE ISOMERASE"/>
    <property type="match status" value="1"/>
</dbReference>
<keyword evidence="10" id="KW-1185">Reference proteome</keyword>
<dbReference type="InterPro" id="IPR046348">
    <property type="entry name" value="SIS_dom_sf"/>
</dbReference>
<dbReference type="InterPro" id="IPR018189">
    <property type="entry name" value="Phosphoglucose_isomerase_CS"/>
</dbReference>
<sequence>MNLKINTNYLIDTTKEQLHELYQNRIQEIFTAWNNRTASGAAAWSGWLKWVDIDHEPMIQKMEAIRDQWLQLGVKHVVCLGIGGSYIGTRAGIEWSKGFFNESGLNLIFVATFSPNYLAALQKKLGSEKFGIVVISKSGTTLEVALGFRLFREQLYHHHPELAAKLIVAVTDKTKGVLRNLVDQNQYHSFVVEDDIGGRFSTLTAVGLFPSVLVGVNVREYLKGAQQAKRDCYHGDLVNNPAALYATVRHFMYTQQKMAMECLATYDPDAMFLLEKAKQLFGESEGKQNKALMPVVLNFTTDLHSVGQLLQEGDKRFFETILRIKKPKFNLVVQLSSFQDDDQLDWLVNKDFGFINQQAFQGTIEAHTKIGHVNNLVLELEDWSLANFGYFYFFLCVATTFSAYLLEVNPFDQPGVEAYKSRMFALLKQ</sequence>
<dbReference type="PRINTS" id="PR00662">
    <property type="entry name" value="G6PISOMERASE"/>
</dbReference>
<protein>
    <recommendedName>
        <fullName evidence="3 8">Glucose-6-phosphate isomerase</fullName>
        <ecNumber evidence="3 8">5.3.1.9</ecNumber>
    </recommendedName>
</protein>
<dbReference type="Proteomes" id="UP001240643">
    <property type="component" value="Unassembled WGS sequence"/>
</dbReference>
<dbReference type="PROSITE" id="PS00765">
    <property type="entry name" value="P_GLUCOSE_ISOMERASE_1"/>
    <property type="match status" value="1"/>
</dbReference>
<comment type="caution">
    <text evidence="9">The sequence shown here is derived from an EMBL/GenBank/DDBJ whole genome shotgun (WGS) entry which is preliminary data.</text>
</comment>
<dbReference type="InterPro" id="IPR001672">
    <property type="entry name" value="G6P_Isomerase"/>
</dbReference>
<evidence type="ECO:0000256" key="8">
    <source>
        <dbReference type="RuleBase" id="RU000612"/>
    </source>
</evidence>
<reference evidence="9" key="1">
    <citation type="submission" date="2023-07" db="EMBL/GenBank/DDBJ databases">
        <title>Genomic Encyclopedia of Type Strains, Phase IV (KMG-IV): sequencing the most valuable type-strain genomes for metagenomic binning, comparative biology and taxonomic classification.</title>
        <authorList>
            <person name="Goeker M."/>
        </authorList>
    </citation>
    <scope>NUCLEOTIDE SEQUENCE [LARGE SCALE GENOMIC DNA]</scope>
    <source>
        <strain evidence="9">DSM 21204</strain>
    </source>
</reference>
<dbReference type="EC" id="5.3.1.9" evidence="3 8"/>
<dbReference type="CDD" id="cd05016">
    <property type="entry name" value="SIS_PGI_2"/>
    <property type="match status" value="1"/>
</dbReference>
<dbReference type="PANTHER" id="PTHR11469:SF1">
    <property type="entry name" value="GLUCOSE-6-PHOSPHATE ISOMERASE"/>
    <property type="match status" value="1"/>
</dbReference>
<accession>A0ABU0LY70</accession>
<dbReference type="NCBIfam" id="NF010697">
    <property type="entry name" value="PRK14097.1"/>
    <property type="match status" value="1"/>
</dbReference>
<comment type="similarity">
    <text evidence="2 8">Belongs to the GPI family.</text>
</comment>
<name>A0ABU0LY70_9BACT</name>
<proteinExistence type="inferred from homology"/>
<dbReference type="RefSeq" id="WP_256547652.1">
    <property type="nucleotide sequence ID" value="NZ_CP101809.1"/>
</dbReference>
<dbReference type="Pfam" id="PF00342">
    <property type="entry name" value="PGI"/>
    <property type="match status" value="1"/>
</dbReference>
<keyword evidence="5 8" id="KW-0324">Glycolysis</keyword>
<evidence type="ECO:0000256" key="4">
    <source>
        <dbReference type="ARBA" id="ARBA00022432"/>
    </source>
</evidence>
<comment type="pathway">
    <text evidence="1 8">Carbohydrate degradation; glycolysis; D-glyceraldehyde 3-phosphate and glycerone phosphate from D-glucose: step 2/4.</text>
</comment>